<dbReference type="OrthoDB" id="2796951at2759"/>
<comment type="caution">
    <text evidence="3">The sequence shown here is derived from an EMBL/GenBank/DDBJ whole genome shotgun (WGS) entry which is preliminary data.</text>
</comment>
<evidence type="ECO:0000259" key="2">
    <source>
        <dbReference type="Pfam" id="PF16862"/>
    </source>
</evidence>
<name>A0A4Y9ZQM5_9AGAM</name>
<dbReference type="InterPro" id="IPR017853">
    <property type="entry name" value="GH"/>
</dbReference>
<dbReference type="EMBL" id="SFCI01001443">
    <property type="protein sequence ID" value="TFY75759.1"/>
    <property type="molecule type" value="Genomic_DNA"/>
</dbReference>
<proteinExistence type="predicted"/>
<dbReference type="STRING" id="135208.A0A4Y9ZQM5"/>
<gene>
    <name evidence="3" type="ORF">EWM64_g8253</name>
</gene>
<dbReference type="Pfam" id="PF16862">
    <property type="entry name" value="Glyco_hydro_79C"/>
    <property type="match status" value="1"/>
</dbReference>
<evidence type="ECO:0000313" key="3">
    <source>
        <dbReference type="EMBL" id="TFY75759.1"/>
    </source>
</evidence>
<dbReference type="PANTHER" id="PTHR36183:SF2">
    <property type="entry name" value="BETA-GLUCURONIDASE C-TERMINAL DOMAIN-CONTAINING PROTEIN"/>
    <property type="match status" value="1"/>
</dbReference>
<feature type="domain" description="Beta-glucuronidase C-terminal" evidence="2">
    <location>
        <begin position="410"/>
        <end position="518"/>
    </location>
</feature>
<dbReference type="Gene3D" id="3.20.20.80">
    <property type="entry name" value="Glycosidases"/>
    <property type="match status" value="1"/>
</dbReference>
<dbReference type="AlphaFoldDB" id="A0A4Y9ZQM5"/>
<protein>
    <recommendedName>
        <fullName evidence="2">Beta-glucuronidase C-terminal domain-containing protein</fullName>
    </recommendedName>
</protein>
<sequence length="559" mass="59077">MATPVLSRTSALFLLLSSASYVAAQGSPVQVNVPSTPSTDHVVNPNFLGISLELSALDIYFGNDSSSTPQPVLNYLTALNMANATGFPYRLRIGGNSMDSSTFVPSQTGQFLNFTDPNANFNDQPVTYGPVFFEILNKVSDSIGAEYLLGLSLRNPSDPNSPLLAGSAQSALGNSLDALLLGNEPDLYTSHGNRPNLKNYTVEDYVNDFSTASNLLKNTSAGDITARSNLAGPTICCSWDLATTLQQNWLSDFSNELKYITLVLFLLVSMYYVQHANAVQLAKWQLPGIQYALGSNPTPKPVLMDEFNSASCGGIPGTSDTFGAALWTADYSLQMASVGYAAAYIHTREPGVSYNLFSPPPANNTAGGWTTGAPYYGMLPVSYALRGNGSKIVDLDISSSTTNKNATSAGYAVYDANSSHVNTVVLFNFADTKAQTQGYNLGNVFPAGYSVTVKYLVAPAINEVFNIAWGGQTLNGVGDGKLVNATWQSNGVSAQDFVDKQVDCSNGCTINVPGPGLAVVSAVSPVVATSHRNNGASSGMRVGFLAPSAFVLVLACIML</sequence>
<evidence type="ECO:0000256" key="1">
    <source>
        <dbReference type="SAM" id="SignalP"/>
    </source>
</evidence>
<dbReference type="PANTHER" id="PTHR36183">
    <property type="entry name" value="BETA-GLUCURONIDASE"/>
    <property type="match status" value="1"/>
</dbReference>
<evidence type="ECO:0000313" key="4">
    <source>
        <dbReference type="Proteomes" id="UP000298061"/>
    </source>
</evidence>
<organism evidence="3 4">
    <name type="scientific">Hericium alpestre</name>
    <dbReference type="NCBI Taxonomy" id="135208"/>
    <lineage>
        <taxon>Eukaryota</taxon>
        <taxon>Fungi</taxon>
        <taxon>Dikarya</taxon>
        <taxon>Basidiomycota</taxon>
        <taxon>Agaricomycotina</taxon>
        <taxon>Agaricomycetes</taxon>
        <taxon>Russulales</taxon>
        <taxon>Hericiaceae</taxon>
        <taxon>Hericium</taxon>
    </lineage>
</organism>
<dbReference type="Proteomes" id="UP000298061">
    <property type="component" value="Unassembled WGS sequence"/>
</dbReference>
<dbReference type="InterPro" id="IPR031728">
    <property type="entry name" value="GlcAase_C"/>
</dbReference>
<accession>A0A4Y9ZQM5</accession>
<feature type="chain" id="PRO_5021474902" description="Beta-glucuronidase C-terminal domain-containing protein" evidence="1">
    <location>
        <begin position="25"/>
        <end position="559"/>
    </location>
</feature>
<reference evidence="3 4" key="1">
    <citation type="submission" date="2019-02" db="EMBL/GenBank/DDBJ databases">
        <title>Genome sequencing of the rare red list fungi Hericium alpestre (H. flagellum).</title>
        <authorList>
            <person name="Buettner E."/>
            <person name="Kellner H."/>
        </authorList>
    </citation>
    <scope>NUCLEOTIDE SEQUENCE [LARGE SCALE GENOMIC DNA]</scope>
    <source>
        <strain evidence="3 4">DSM 108284</strain>
    </source>
</reference>
<dbReference type="SUPFAM" id="SSF51445">
    <property type="entry name" value="(Trans)glycosidases"/>
    <property type="match status" value="1"/>
</dbReference>
<keyword evidence="1" id="KW-0732">Signal</keyword>
<keyword evidence="4" id="KW-1185">Reference proteome</keyword>
<feature type="signal peptide" evidence="1">
    <location>
        <begin position="1"/>
        <end position="24"/>
    </location>
</feature>
<dbReference type="InterPro" id="IPR052974">
    <property type="entry name" value="GH79_Enzymes"/>
</dbReference>